<dbReference type="AlphaFoldDB" id="D8MLC6"/>
<protein>
    <submittedName>
        <fullName evidence="1">Uncharacterized protein</fullName>
    </submittedName>
</protein>
<dbReference type="KEGG" id="ebi:EbC_44230"/>
<dbReference type="GeneID" id="90514335"/>
<dbReference type="EMBL" id="FP236843">
    <property type="protein sequence ID" value="CAX61954.1"/>
    <property type="molecule type" value="Genomic_DNA"/>
</dbReference>
<reference evidence="1 2" key="1">
    <citation type="journal article" date="2010" name="BMC Genomics">
        <title>Genome comparison of the epiphytic bacteria Erwinia billingiae and E. tasmaniensis with the pear pathogen E. pyrifoliae.</title>
        <authorList>
            <person name="Kube M."/>
            <person name="Migdoll A.M."/>
            <person name="Gehring I."/>
            <person name="Heitmann K."/>
            <person name="Mayer Y."/>
            <person name="Kuhl H."/>
            <person name="Knaust F."/>
            <person name="Geider K."/>
            <person name="Reinhardt R."/>
        </authorList>
    </citation>
    <scope>NUCLEOTIDE SEQUENCE [LARGE SCALE GENOMIC DNA]</scope>
    <source>
        <strain evidence="1 2">Eb661</strain>
    </source>
</reference>
<proteinExistence type="predicted"/>
<evidence type="ECO:0000313" key="2">
    <source>
        <dbReference type="Proteomes" id="UP000008793"/>
    </source>
</evidence>
<dbReference type="HOGENOM" id="CLU_115330_1_0_6"/>
<gene>
    <name evidence="1" type="ordered locus">EbC_44230</name>
</gene>
<dbReference type="Proteomes" id="UP000008793">
    <property type="component" value="Chromosome"/>
</dbReference>
<sequence>MATAYSNTNGYDDFTSESSIFDLSIPALLKLPVNTSLDLFQILDICRCYGDALIENDFEEQRMALCGRLFAGLEVLKVVLTYPLPDYLIEQLTVDEVQSGGYISPLTNDSETLCGYCSALALVLLSQRQPQEQAEQITELLFDMLYVLTEDLKAPRFIRTSEGLAMIEGETLLPVH</sequence>
<keyword evidence="2" id="KW-1185">Reference proteome</keyword>
<organism evidence="2">
    <name type="scientific">Erwinia billingiae (strain Eb661)</name>
    <dbReference type="NCBI Taxonomy" id="634500"/>
    <lineage>
        <taxon>Bacteria</taxon>
        <taxon>Pseudomonadati</taxon>
        <taxon>Pseudomonadota</taxon>
        <taxon>Gammaproteobacteria</taxon>
        <taxon>Enterobacterales</taxon>
        <taxon>Erwiniaceae</taxon>
        <taxon>Erwinia</taxon>
    </lineage>
</organism>
<dbReference type="RefSeq" id="WP_013204425.1">
    <property type="nucleotide sequence ID" value="NC_014306.1"/>
</dbReference>
<name>D8MLC6_ERWBE</name>
<accession>D8MLC6</accession>
<evidence type="ECO:0000313" key="1">
    <source>
        <dbReference type="EMBL" id="CAX61954.1"/>
    </source>
</evidence>
<dbReference type="eggNOG" id="ENOG5032IAF">
    <property type="taxonomic scope" value="Bacteria"/>
</dbReference>